<evidence type="ECO:0000313" key="1">
    <source>
        <dbReference type="EnsemblMetazoa" id="tetur13g02240.1"/>
    </source>
</evidence>
<dbReference type="HOGENOM" id="CLU_1798902_0_0_1"/>
<dbReference type="Proteomes" id="UP000015104">
    <property type="component" value="Unassembled WGS sequence"/>
</dbReference>
<organism evidence="1 2">
    <name type="scientific">Tetranychus urticae</name>
    <name type="common">Two-spotted spider mite</name>
    <dbReference type="NCBI Taxonomy" id="32264"/>
    <lineage>
        <taxon>Eukaryota</taxon>
        <taxon>Metazoa</taxon>
        <taxon>Ecdysozoa</taxon>
        <taxon>Arthropoda</taxon>
        <taxon>Chelicerata</taxon>
        <taxon>Arachnida</taxon>
        <taxon>Acari</taxon>
        <taxon>Acariformes</taxon>
        <taxon>Trombidiformes</taxon>
        <taxon>Prostigmata</taxon>
        <taxon>Eleutherengona</taxon>
        <taxon>Raphignathae</taxon>
        <taxon>Tetranychoidea</taxon>
        <taxon>Tetranychidae</taxon>
        <taxon>Tetranychus</taxon>
    </lineage>
</organism>
<dbReference type="AlphaFoldDB" id="T1KK36"/>
<name>T1KK36_TETUR</name>
<evidence type="ECO:0000313" key="2">
    <source>
        <dbReference type="Proteomes" id="UP000015104"/>
    </source>
</evidence>
<sequence>MVINGVSSKLVTLKKPLANTSDVPSHGYLKMASFPGHQLRPQFNHQSQSPLALHPSPISAQLPVGSSLSPDLYWIPTLGNGVVVDGHRREGFFGKIRSFFNELRVDPSRAFINTFDGFLGRLGDAIFHALVEIILDFILGFNRG</sequence>
<reference evidence="1" key="2">
    <citation type="submission" date="2015-06" db="UniProtKB">
        <authorList>
            <consortium name="EnsemblMetazoa"/>
        </authorList>
    </citation>
    <scope>IDENTIFICATION</scope>
</reference>
<dbReference type="EMBL" id="CAEY01000172">
    <property type="status" value="NOT_ANNOTATED_CDS"/>
    <property type="molecule type" value="Genomic_DNA"/>
</dbReference>
<proteinExistence type="predicted"/>
<accession>T1KK36</accession>
<protein>
    <submittedName>
        <fullName evidence="1">Uncharacterized protein</fullName>
    </submittedName>
</protein>
<dbReference type="EnsemblMetazoa" id="tetur13g02240.1">
    <property type="protein sequence ID" value="tetur13g02240.1"/>
    <property type="gene ID" value="tetur13g02240"/>
</dbReference>
<reference evidence="2" key="1">
    <citation type="submission" date="2011-08" db="EMBL/GenBank/DDBJ databases">
        <authorList>
            <person name="Rombauts S."/>
        </authorList>
    </citation>
    <scope>NUCLEOTIDE SEQUENCE</scope>
    <source>
        <strain evidence="2">London</strain>
    </source>
</reference>
<keyword evidence="2" id="KW-1185">Reference proteome</keyword>